<keyword evidence="6" id="KW-0256">Endoplasmic reticulum</keyword>
<evidence type="ECO:0000313" key="12">
    <source>
        <dbReference type="EMBL" id="CAF9906229.1"/>
    </source>
</evidence>
<feature type="region of interest" description="Disordered" evidence="10">
    <location>
        <begin position="27"/>
        <end position="69"/>
    </location>
</feature>
<proteinExistence type="inferred from homology"/>
<dbReference type="GO" id="GO:0006506">
    <property type="term" value="P:GPI anchor biosynthetic process"/>
    <property type="evidence" value="ECO:0007669"/>
    <property type="project" value="UniProtKB-UniPathway"/>
</dbReference>
<feature type="compositionally biased region" description="Polar residues" evidence="10">
    <location>
        <begin position="172"/>
        <end position="191"/>
    </location>
</feature>
<dbReference type="InterPro" id="IPR019540">
    <property type="entry name" value="PtdIno-glycan_biosynth_class_S"/>
</dbReference>
<keyword evidence="13" id="KW-1185">Reference proteome</keyword>
<reference evidence="12" key="1">
    <citation type="submission" date="2021-03" db="EMBL/GenBank/DDBJ databases">
        <authorList>
            <person name="Tagirdzhanova G."/>
        </authorList>
    </citation>
    <scope>NUCLEOTIDE SEQUENCE</scope>
</reference>
<dbReference type="GO" id="GO:0016255">
    <property type="term" value="P:attachment of GPI anchor to protein"/>
    <property type="evidence" value="ECO:0007669"/>
    <property type="project" value="InterPro"/>
</dbReference>
<dbReference type="PANTHER" id="PTHR21072">
    <property type="entry name" value="GPI TRANSAMIDASE COMPONENT PIG-S"/>
    <property type="match status" value="1"/>
</dbReference>
<dbReference type="GO" id="GO:0042765">
    <property type="term" value="C:GPI-anchor transamidase complex"/>
    <property type="evidence" value="ECO:0007669"/>
    <property type="project" value="InterPro"/>
</dbReference>
<evidence type="ECO:0000256" key="10">
    <source>
        <dbReference type="SAM" id="MobiDB-lite"/>
    </source>
</evidence>
<evidence type="ECO:0000256" key="11">
    <source>
        <dbReference type="SAM" id="Phobius"/>
    </source>
</evidence>
<evidence type="ECO:0000256" key="2">
    <source>
        <dbReference type="ARBA" id="ARBA00004687"/>
    </source>
</evidence>
<dbReference type="Proteomes" id="UP000664521">
    <property type="component" value="Unassembled WGS sequence"/>
</dbReference>
<evidence type="ECO:0000256" key="8">
    <source>
        <dbReference type="ARBA" id="ARBA00023136"/>
    </source>
</evidence>
<evidence type="ECO:0000256" key="6">
    <source>
        <dbReference type="ARBA" id="ARBA00022824"/>
    </source>
</evidence>
<evidence type="ECO:0000256" key="5">
    <source>
        <dbReference type="ARBA" id="ARBA00022692"/>
    </source>
</evidence>
<keyword evidence="4" id="KW-0337">GPI-anchor biosynthesis</keyword>
<feature type="compositionally biased region" description="Polar residues" evidence="10">
    <location>
        <begin position="274"/>
        <end position="284"/>
    </location>
</feature>
<evidence type="ECO:0000256" key="7">
    <source>
        <dbReference type="ARBA" id="ARBA00022989"/>
    </source>
</evidence>
<gene>
    <name evidence="12" type="primary">GPI17</name>
    <name evidence="12" type="ORF">HETSPECPRED_006113</name>
</gene>
<evidence type="ECO:0000256" key="1">
    <source>
        <dbReference type="ARBA" id="ARBA00004477"/>
    </source>
</evidence>
<sequence>MVACRHFLVQKPTVPTYGDAGQLMKIDHGMEKRDEQTRSEGVDKMPMDIGSAAQPQRASLKKQPPPESSQSIRSRALVIFSFWAVVICLGLPTWWWTTSIHRARLPLEVMLEWADGKACRPSFPLQIAVEVPSLSNTEAQHLVRTTQHALDDLNEFSAHHLRLQLADGGLPSNKSSPAFTETPSHTHLQSSDSEDVALRIKLLPQDTSGPPKAVLQPHSTTLDVYYMPSQVPSTSSSSSPLANFIATQLQALFAEEEATIAYILTSHSVGHQSSTPSISQLTSATRDHRSGNRRTLQPELASRLASRMTRSLKYAPMYHITISLFTPLASPSAWDIEDSLHEYFEPLLESVSQISNFTIDTQIQLHATFSNSVQQPEHDPDLNIWTLREEDLSGFINAAEWPLSPSIGAGPTLNFVLYVPDPANAPLVIKGSRATSWLIPQWGGVTILNPSDLGSGAADSSIKLSKTAIQPALLTFSQQLLSFLGASQSPSSLPLQLRTLTRVRAASLLLSASATMGSLARLTVALPSIAIPEAVSDGVEKTLVHLRGACDALKEGKFREALEKARIAEIEAEKCFFEKSMVGQVYFPDEHKVAVYLPLLGPVGVPLVMSALKELKRFWSTFKEKLD</sequence>
<name>A0A8H3EGS6_9LECA</name>
<dbReference type="PANTHER" id="PTHR21072:SF13">
    <property type="entry name" value="GPI TRANSAMIDASE COMPONENT PIG-S"/>
    <property type="match status" value="1"/>
</dbReference>
<feature type="region of interest" description="Disordered" evidence="10">
    <location>
        <begin position="274"/>
        <end position="297"/>
    </location>
</feature>
<comment type="subcellular location">
    <subcellularLocation>
        <location evidence="1">Endoplasmic reticulum membrane</location>
        <topology evidence="1">Multi-pass membrane protein</topology>
    </subcellularLocation>
</comment>
<keyword evidence="5 11" id="KW-0812">Transmembrane</keyword>
<keyword evidence="7 11" id="KW-1133">Transmembrane helix</keyword>
<comment type="pathway">
    <text evidence="2">Glycolipid biosynthesis; glycosylphosphatidylinositol-anchor biosynthesis.</text>
</comment>
<evidence type="ECO:0000256" key="3">
    <source>
        <dbReference type="ARBA" id="ARBA00005316"/>
    </source>
</evidence>
<dbReference type="Pfam" id="PF10510">
    <property type="entry name" value="PIG-S"/>
    <property type="match status" value="1"/>
</dbReference>
<feature type="transmembrane region" description="Helical" evidence="11">
    <location>
        <begin position="76"/>
        <end position="96"/>
    </location>
</feature>
<keyword evidence="8 11" id="KW-0472">Membrane</keyword>
<comment type="similarity">
    <text evidence="3">Belongs to the PIGS family.</text>
</comment>
<dbReference type="OrthoDB" id="28748at2759"/>
<evidence type="ECO:0000256" key="4">
    <source>
        <dbReference type="ARBA" id="ARBA00022502"/>
    </source>
</evidence>
<dbReference type="EMBL" id="CAJPDS010000004">
    <property type="protein sequence ID" value="CAF9906229.1"/>
    <property type="molecule type" value="Genomic_DNA"/>
</dbReference>
<accession>A0A8H3EGS6</accession>
<dbReference type="AlphaFoldDB" id="A0A8H3EGS6"/>
<protein>
    <submittedName>
        <fullName evidence="12">GPI transamidase component</fullName>
    </submittedName>
</protein>
<feature type="compositionally biased region" description="Basic and acidic residues" evidence="10">
    <location>
        <begin position="27"/>
        <end position="46"/>
    </location>
</feature>
<evidence type="ECO:0000313" key="13">
    <source>
        <dbReference type="Proteomes" id="UP000664521"/>
    </source>
</evidence>
<dbReference type="UniPathway" id="UPA00196"/>
<feature type="region of interest" description="Disordered" evidence="10">
    <location>
        <begin position="172"/>
        <end position="193"/>
    </location>
</feature>
<evidence type="ECO:0000256" key="9">
    <source>
        <dbReference type="ARBA" id="ARBA00023180"/>
    </source>
</evidence>
<keyword evidence="9" id="KW-0325">Glycoprotein</keyword>
<comment type="caution">
    <text evidence="12">The sequence shown here is derived from an EMBL/GenBank/DDBJ whole genome shotgun (WGS) entry which is preliminary data.</text>
</comment>
<organism evidence="12 13">
    <name type="scientific">Heterodermia speciosa</name>
    <dbReference type="NCBI Taxonomy" id="116794"/>
    <lineage>
        <taxon>Eukaryota</taxon>
        <taxon>Fungi</taxon>
        <taxon>Dikarya</taxon>
        <taxon>Ascomycota</taxon>
        <taxon>Pezizomycotina</taxon>
        <taxon>Lecanoromycetes</taxon>
        <taxon>OSLEUM clade</taxon>
        <taxon>Lecanoromycetidae</taxon>
        <taxon>Caliciales</taxon>
        <taxon>Physciaceae</taxon>
        <taxon>Heterodermia</taxon>
    </lineage>
</organism>